<evidence type="ECO:0008006" key="4">
    <source>
        <dbReference type="Google" id="ProtNLM"/>
    </source>
</evidence>
<proteinExistence type="predicted"/>
<dbReference type="SMART" id="SM00248">
    <property type="entry name" value="ANK"/>
    <property type="match status" value="1"/>
</dbReference>
<comment type="caution">
    <text evidence="2">The sequence shown here is derived from an EMBL/GenBank/DDBJ whole genome shotgun (WGS) entry which is preliminary data.</text>
</comment>
<protein>
    <recommendedName>
        <fullName evidence="4">ANK_REP_REGION domain-containing protein</fullName>
    </recommendedName>
</protein>
<name>A0ABQ9YL82_9EUKA</name>
<dbReference type="PROSITE" id="PS50088">
    <property type="entry name" value="ANK_REPEAT"/>
    <property type="match status" value="1"/>
</dbReference>
<accession>A0ABQ9YL82</accession>
<keyword evidence="3" id="KW-1185">Reference proteome</keyword>
<evidence type="ECO:0000313" key="2">
    <source>
        <dbReference type="EMBL" id="KAK2964514.1"/>
    </source>
</evidence>
<dbReference type="EMBL" id="JARBJD010000002">
    <property type="protein sequence ID" value="KAK2964514.1"/>
    <property type="molecule type" value="Genomic_DNA"/>
</dbReference>
<reference evidence="2 3" key="1">
    <citation type="journal article" date="2022" name="bioRxiv">
        <title>Genomics of Preaxostyla Flagellates Illuminates Evolutionary Transitions and the Path Towards Mitochondrial Loss.</title>
        <authorList>
            <person name="Novak L.V.F."/>
            <person name="Treitli S.C."/>
            <person name="Pyrih J."/>
            <person name="Halakuc P."/>
            <person name="Pipaliya S.V."/>
            <person name="Vacek V."/>
            <person name="Brzon O."/>
            <person name="Soukal P."/>
            <person name="Eme L."/>
            <person name="Dacks J.B."/>
            <person name="Karnkowska A."/>
            <person name="Elias M."/>
            <person name="Hampl V."/>
        </authorList>
    </citation>
    <scope>NUCLEOTIDE SEQUENCE [LARGE SCALE GENOMIC DNA]</scope>
    <source>
        <strain evidence="2">NAU3</strain>
        <tissue evidence="2">Gut</tissue>
    </source>
</reference>
<dbReference type="InterPro" id="IPR036770">
    <property type="entry name" value="Ankyrin_rpt-contain_sf"/>
</dbReference>
<dbReference type="SUPFAM" id="SSF48403">
    <property type="entry name" value="Ankyrin repeat"/>
    <property type="match status" value="1"/>
</dbReference>
<keyword evidence="1" id="KW-0040">ANK repeat</keyword>
<dbReference type="Gene3D" id="1.25.40.20">
    <property type="entry name" value="Ankyrin repeat-containing domain"/>
    <property type="match status" value="1"/>
</dbReference>
<evidence type="ECO:0000313" key="3">
    <source>
        <dbReference type="Proteomes" id="UP001281761"/>
    </source>
</evidence>
<organism evidence="2 3">
    <name type="scientific">Blattamonas nauphoetae</name>
    <dbReference type="NCBI Taxonomy" id="2049346"/>
    <lineage>
        <taxon>Eukaryota</taxon>
        <taxon>Metamonada</taxon>
        <taxon>Preaxostyla</taxon>
        <taxon>Oxymonadida</taxon>
        <taxon>Blattamonas</taxon>
    </lineage>
</organism>
<feature type="repeat" description="ANK" evidence="1">
    <location>
        <begin position="328"/>
        <end position="360"/>
    </location>
</feature>
<dbReference type="PROSITE" id="PS50297">
    <property type="entry name" value="ANK_REP_REGION"/>
    <property type="match status" value="1"/>
</dbReference>
<evidence type="ECO:0000256" key="1">
    <source>
        <dbReference type="PROSITE-ProRule" id="PRU00023"/>
    </source>
</evidence>
<sequence>MVKSNTVPDKVSVAPSIENNDEECVAEGGLVIETELESVSVLPFTTNRGCVIDAVSVKPMDENYSGPPSTTNCPFEVKMSDFGGDEDDEMDAPVDGDEREVERVMSELRVSSFFVRTDDAPVTRKTGTAVRVSPFSYMSLRESVETSVRKAGVVWNVEGRVRSVPVIAKLDPPLIEAIPTAVVNPFEIFLKSRDYPYPSFPQRVSRDPALVGASSTHSLFSATTSGDNPLFLQGRLGIAAQTLQKPGSLEHRDCFGRAPLLSAAPNQHPCVVFPCTPKNTKDIHRCPSHIFYPFAHDPHRLASSHHRLMLVGWLLASGSKANSRDSVFGCTSLHIAAARGDAKMMRLLLASGVNPFLNDRYETLQQPFSVILSVMMPEVIVSSFPQQISNITAIFTHTTVLTQPHVLTISKL</sequence>
<gene>
    <name evidence="2" type="ORF">BLNAU_430</name>
</gene>
<dbReference type="InterPro" id="IPR002110">
    <property type="entry name" value="Ankyrin_rpt"/>
</dbReference>
<dbReference type="Pfam" id="PF13637">
    <property type="entry name" value="Ank_4"/>
    <property type="match status" value="1"/>
</dbReference>
<dbReference type="Proteomes" id="UP001281761">
    <property type="component" value="Unassembled WGS sequence"/>
</dbReference>